<name>A0AA85C0S2_9TREM</name>
<dbReference type="WBParaSite" id="SMTH1_90010.1">
    <property type="protein sequence ID" value="SMTH1_90010.1"/>
    <property type="gene ID" value="SMTH1_90010"/>
</dbReference>
<organism evidence="1 2">
    <name type="scientific">Schistosoma mattheei</name>
    <dbReference type="NCBI Taxonomy" id="31246"/>
    <lineage>
        <taxon>Eukaryota</taxon>
        <taxon>Metazoa</taxon>
        <taxon>Spiralia</taxon>
        <taxon>Lophotrochozoa</taxon>
        <taxon>Platyhelminthes</taxon>
        <taxon>Trematoda</taxon>
        <taxon>Digenea</taxon>
        <taxon>Strigeidida</taxon>
        <taxon>Schistosomatoidea</taxon>
        <taxon>Schistosomatidae</taxon>
        <taxon>Schistosoma</taxon>
    </lineage>
</organism>
<dbReference type="Proteomes" id="UP000050791">
    <property type="component" value="Unassembled WGS sequence"/>
</dbReference>
<evidence type="ECO:0000313" key="2">
    <source>
        <dbReference type="WBParaSite" id="SMTH1_90010.1"/>
    </source>
</evidence>
<dbReference type="AlphaFoldDB" id="A0AA85C0S2"/>
<reference evidence="2" key="1">
    <citation type="submission" date="2023-11" db="UniProtKB">
        <authorList>
            <consortium name="WormBaseParasite"/>
        </authorList>
    </citation>
    <scope>IDENTIFICATION</scope>
</reference>
<proteinExistence type="predicted"/>
<accession>A0AA85C0S2</accession>
<evidence type="ECO:0000313" key="1">
    <source>
        <dbReference type="Proteomes" id="UP000050791"/>
    </source>
</evidence>
<protein>
    <submittedName>
        <fullName evidence="2">Uncharacterized protein</fullName>
    </submittedName>
</protein>
<sequence>MCLHEINHKQDNVVAVQSPDSIKPRIRTKLMKRFSIHVNVSSSSFPLFFVDVTGDQEVAAQTLEFSSKDIFINTLSVRVKEWDEKIEKGSAGVSLKFLDSYCANVVDVVKELEPKLRSATLSCDIDHSQRPNDIRVDTVKVELAVLSSEMEEVFSSKTWFPSLKNSLESGNVNVNSAWIIVDIHT</sequence>